<dbReference type="AlphaFoldDB" id="A0A4Y2VXR9"/>
<keyword evidence="2" id="KW-1185">Reference proteome</keyword>
<organism evidence="1 2">
    <name type="scientific">Araneus ventricosus</name>
    <name type="common">Orbweaver spider</name>
    <name type="synonym">Epeira ventricosa</name>
    <dbReference type="NCBI Taxonomy" id="182803"/>
    <lineage>
        <taxon>Eukaryota</taxon>
        <taxon>Metazoa</taxon>
        <taxon>Ecdysozoa</taxon>
        <taxon>Arthropoda</taxon>
        <taxon>Chelicerata</taxon>
        <taxon>Arachnida</taxon>
        <taxon>Araneae</taxon>
        <taxon>Araneomorphae</taxon>
        <taxon>Entelegynae</taxon>
        <taxon>Araneoidea</taxon>
        <taxon>Araneidae</taxon>
        <taxon>Araneus</taxon>
    </lineage>
</organism>
<evidence type="ECO:0000313" key="2">
    <source>
        <dbReference type="Proteomes" id="UP000499080"/>
    </source>
</evidence>
<proteinExistence type="predicted"/>
<sequence>MNLFLAAFRKTRSTDKGEEQQLHKFSNTKDENSLIIHGTALFRTSRRLHHYHLDRMKLQMRDFKRLAPKTILKSKHAFDVQQLRCLSPQSELSLWITCVLYSWTAQSRVNPWGYMVTKRDDVDSEVVLPNSAHQITVSSIYRPPHGIISLMNSIEFLICLAKCIAVGDFNAAEHSAWSLGRRNQMETSSMTTSVTHLILLALQSPPTSSSPPAQWQQPSTLDFGVPNFPGVMHSLNEPAAIITGIL</sequence>
<protein>
    <recommendedName>
        <fullName evidence="3">Endonuclease/exonuclease/phosphatase domain-containing protein</fullName>
    </recommendedName>
</protein>
<dbReference type="InterPro" id="IPR036691">
    <property type="entry name" value="Endo/exonu/phosph_ase_sf"/>
</dbReference>
<dbReference type="EMBL" id="BGPR01053421">
    <property type="protein sequence ID" value="GBO30233.1"/>
    <property type="molecule type" value="Genomic_DNA"/>
</dbReference>
<accession>A0A4Y2VXR9</accession>
<evidence type="ECO:0000313" key="1">
    <source>
        <dbReference type="EMBL" id="GBO30233.1"/>
    </source>
</evidence>
<comment type="caution">
    <text evidence="1">The sequence shown here is derived from an EMBL/GenBank/DDBJ whole genome shotgun (WGS) entry which is preliminary data.</text>
</comment>
<reference evidence="1 2" key="1">
    <citation type="journal article" date="2019" name="Sci. Rep.">
        <title>Orb-weaving spider Araneus ventricosus genome elucidates the spidroin gene catalogue.</title>
        <authorList>
            <person name="Kono N."/>
            <person name="Nakamura H."/>
            <person name="Ohtoshi R."/>
            <person name="Moran D.A.P."/>
            <person name="Shinohara A."/>
            <person name="Yoshida Y."/>
            <person name="Fujiwara M."/>
            <person name="Mori M."/>
            <person name="Tomita M."/>
            <person name="Arakawa K."/>
        </authorList>
    </citation>
    <scope>NUCLEOTIDE SEQUENCE [LARGE SCALE GENOMIC DNA]</scope>
</reference>
<evidence type="ECO:0008006" key="3">
    <source>
        <dbReference type="Google" id="ProtNLM"/>
    </source>
</evidence>
<gene>
    <name evidence="1" type="ORF">AVEN_101539_1</name>
</gene>
<name>A0A4Y2VXR9_ARAVE</name>
<dbReference type="Gene3D" id="3.60.10.10">
    <property type="entry name" value="Endonuclease/exonuclease/phosphatase"/>
    <property type="match status" value="1"/>
</dbReference>
<dbReference type="Proteomes" id="UP000499080">
    <property type="component" value="Unassembled WGS sequence"/>
</dbReference>